<dbReference type="HAMAP" id="MF_02065">
    <property type="entry name" value="MltG"/>
    <property type="match status" value="1"/>
</dbReference>
<keyword evidence="1 7" id="KW-1003">Cell membrane</keyword>
<dbReference type="RefSeq" id="WP_134238979.1">
    <property type="nucleotide sequence ID" value="NZ_CP155620.1"/>
</dbReference>
<evidence type="ECO:0000256" key="6">
    <source>
        <dbReference type="ARBA" id="ARBA00023316"/>
    </source>
</evidence>
<dbReference type="PANTHER" id="PTHR30518">
    <property type="entry name" value="ENDOLYTIC MUREIN TRANSGLYCOSYLASE"/>
    <property type="match status" value="1"/>
</dbReference>
<evidence type="ECO:0000313" key="8">
    <source>
        <dbReference type="EMBL" id="XBJ29847.1"/>
    </source>
</evidence>
<evidence type="ECO:0000256" key="5">
    <source>
        <dbReference type="ARBA" id="ARBA00023239"/>
    </source>
</evidence>
<name>A0AAU7E8U9_9BACT</name>
<feature type="transmembrane region" description="Helical" evidence="7">
    <location>
        <begin position="9"/>
        <end position="30"/>
    </location>
</feature>
<keyword evidence="2 7" id="KW-0812">Transmembrane</keyword>
<evidence type="ECO:0000256" key="3">
    <source>
        <dbReference type="ARBA" id="ARBA00022989"/>
    </source>
</evidence>
<comment type="function">
    <text evidence="7">Functions as a peptidoglycan terminase that cleaves nascent peptidoglycan strands endolytically to terminate their elongation.</text>
</comment>
<dbReference type="GO" id="GO:0005886">
    <property type="term" value="C:plasma membrane"/>
    <property type="evidence" value="ECO:0007669"/>
    <property type="project" value="UniProtKB-SubCell"/>
</dbReference>
<organism evidence="8">
    <name type="scientific">Campylobacter sp. CCS1377</name>
    <dbReference type="NCBI Taxonomy" id="3158229"/>
    <lineage>
        <taxon>Bacteria</taxon>
        <taxon>Pseudomonadati</taxon>
        <taxon>Campylobacterota</taxon>
        <taxon>Epsilonproteobacteria</taxon>
        <taxon>Campylobacterales</taxon>
        <taxon>Campylobacteraceae</taxon>
        <taxon>Campylobacter</taxon>
    </lineage>
</organism>
<dbReference type="EC" id="4.2.2.29" evidence="7"/>
<dbReference type="PANTHER" id="PTHR30518:SF2">
    <property type="entry name" value="ENDOLYTIC MUREIN TRANSGLYCOSYLASE"/>
    <property type="match status" value="1"/>
</dbReference>
<dbReference type="NCBIfam" id="TIGR00247">
    <property type="entry name" value="endolytic transglycosylase MltG"/>
    <property type="match status" value="1"/>
</dbReference>
<comment type="catalytic activity">
    <reaction evidence="7">
        <text>a peptidoglycan chain = a peptidoglycan chain with N-acetyl-1,6-anhydromuramyl-[peptide] at the reducing end + a peptidoglycan chain with N-acetylglucosamine at the non-reducing end.</text>
        <dbReference type="EC" id="4.2.2.29"/>
    </reaction>
</comment>
<keyword evidence="5 7" id="KW-0456">Lyase</keyword>
<sequence length="329" mass="38153">MKISPKTRAIFFIISNFFLILILAIFYYLLLPIKSNSVVYIPQGSVGQIITYLNNNHYNMSKIDKYILFLLGHPQSGWINIGTKPLNKVEFLHKLTVAKAALESITLIPGETTIIFLEQLANQLNLNKEKLLAEYKKQAEFEEGMLYPETYKIPKGITEPLLIYFLLKHSENTYKKIAMHYLTLDDLKSRKWREIIIAASVVQKEAANNDEMQMVASVIYNRLRKGMKLQMDGTLNYGIYSHTKVTPERIRQDNSYYNTYKFEGFPKEAVCNVSINAIRAVIFEKRFFDKNKKGSSDYLYFMRDKQSGKHIFSTNLNDHNKAIDLQKGK</sequence>
<evidence type="ECO:0000256" key="2">
    <source>
        <dbReference type="ARBA" id="ARBA00022692"/>
    </source>
</evidence>
<proteinExistence type="inferred from homology"/>
<comment type="similarity">
    <text evidence="7">Belongs to the transglycosylase MltG family.</text>
</comment>
<dbReference type="AlphaFoldDB" id="A0AAU7E8U9"/>
<evidence type="ECO:0000256" key="4">
    <source>
        <dbReference type="ARBA" id="ARBA00023136"/>
    </source>
</evidence>
<dbReference type="Pfam" id="PF02618">
    <property type="entry name" value="YceG"/>
    <property type="match status" value="1"/>
</dbReference>
<dbReference type="InterPro" id="IPR003770">
    <property type="entry name" value="MLTG-like"/>
</dbReference>
<comment type="subcellular location">
    <subcellularLocation>
        <location evidence="7">Cell membrane</location>
        <topology evidence="7">Single-pass membrane protein</topology>
    </subcellularLocation>
</comment>
<keyword evidence="3 7" id="KW-1133">Transmembrane helix</keyword>
<keyword evidence="6 7" id="KW-0961">Cell wall biogenesis/degradation</keyword>
<accession>A0AAU7E8U9</accession>
<evidence type="ECO:0000256" key="7">
    <source>
        <dbReference type="HAMAP-Rule" id="MF_02065"/>
    </source>
</evidence>
<dbReference type="EMBL" id="CP155620">
    <property type="protein sequence ID" value="XBJ29847.1"/>
    <property type="molecule type" value="Genomic_DNA"/>
</dbReference>
<gene>
    <name evidence="7 8" type="primary">mltG</name>
    <name evidence="8" type="ORF">AAH949_03160</name>
</gene>
<dbReference type="Gene3D" id="3.30.160.60">
    <property type="entry name" value="Classic Zinc Finger"/>
    <property type="match status" value="1"/>
</dbReference>
<dbReference type="GO" id="GO:0009252">
    <property type="term" value="P:peptidoglycan biosynthetic process"/>
    <property type="evidence" value="ECO:0007669"/>
    <property type="project" value="UniProtKB-UniRule"/>
</dbReference>
<protein>
    <recommendedName>
        <fullName evidence="7">Endolytic murein transglycosylase</fullName>
        <ecNumber evidence="7">4.2.2.29</ecNumber>
    </recommendedName>
    <alternativeName>
        <fullName evidence="7">Peptidoglycan lytic transglycosylase</fullName>
    </alternativeName>
    <alternativeName>
        <fullName evidence="7">Peptidoglycan polymerization terminase</fullName>
    </alternativeName>
</protein>
<feature type="site" description="Important for catalytic activity" evidence="7">
    <location>
        <position position="205"/>
    </location>
</feature>
<dbReference type="GO" id="GO:0071555">
    <property type="term" value="P:cell wall organization"/>
    <property type="evidence" value="ECO:0007669"/>
    <property type="project" value="UniProtKB-KW"/>
</dbReference>
<keyword evidence="4 7" id="KW-0472">Membrane</keyword>
<reference evidence="8" key="1">
    <citation type="submission" date="2024-05" db="EMBL/GenBank/DDBJ databases">
        <title>Campylobacter coli isolated from environmental waters in Slovenia.</title>
        <authorList>
            <person name="Zautner A.E."/>
            <person name="Bunk B."/>
            <person name="Riedel T."/>
            <person name="Sproeer C."/>
        </authorList>
    </citation>
    <scope>NUCLEOTIDE SEQUENCE</scope>
    <source>
        <strain evidence="8">CCS1377</strain>
    </source>
</reference>
<dbReference type="GO" id="GO:0008932">
    <property type="term" value="F:lytic endotransglycosylase activity"/>
    <property type="evidence" value="ECO:0007669"/>
    <property type="project" value="UniProtKB-UniRule"/>
</dbReference>
<evidence type="ECO:0000256" key="1">
    <source>
        <dbReference type="ARBA" id="ARBA00022475"/>
    </source>
</evidence>